<evidence type="ECO:0000313" key="5">
    <source>
        <dbReference type="Proteomes" id="UP001299546"/>
    </source>
</evidence>
<feature type="chain" id="PRO_5046426743" evidence="2">
    <location>
        <begin position="20"/>
        <end position="794"/>
    </location>
</feature>
<feature type="domain" description="Transglutaminase-like" evidence="3">
    <location>
        <begin position="616"/>
        <end position="673"/>
    </location>
</feature>
<organism evidence="4 5">
    <name type="scientific">Bariatricus massiliensis</name>
    <dbReference type="NCBI Taxonomy" id="1745713"/>
    <lineage>
        <taxon>Bacteria</taxon>
        <taxon>Bacillati</taxon>
        <taxon>Bacillota</taxon>
        <taxon>Clostridia</taxon>
        <taxon>Lachnospirales</taxon>
        <taxon>Lachnospiraceae</taxon>
        <taxon>Bariatricus</taxon>
    </lineage>
</organism>
<comment type="caution">
    <text evidence="4">The sequence shown here is derived from an EMBL/GenBank/DDBJ whole genome shotgun (WGS) entry which is preliminary data.</text>
</comment>
<dbReference type="InterPro" id="IPR002931">
    <property type="entry name" value="Transglutaminase-like"/>
</dbReference>
<dbReference type="Pfam" id="PF01841">
    <property type="entry name" value="Transglut_core"/>
    <property type="match status" value="1"/>
</dbReference>
<feature type="signal peptide" evidence="2">
    <location>
        <begin position="1"/>
        <end position="19"/>
    </location>
</feature>
<dbReference type="InterPro" id="IPR038765">
    <property type="entry name" value="Papain-like_cys_pep_sf"/>
</dbReference>
<evidence type="ECO:0000256" key="1">
    <source>
        <dbReference type="SAM" id="MobiDB-lite"/>
    </source>
</evidence>
<evidence type="ECO:0000313" key="4">
    <source>
        <dbReference type="EMBL" id="MCB7388714.1"/>
    </source>
</evidence>
<dbReference type="PANTHER" id="PTHR46333">
    <property type="entry name" value="CYTOKINESIS PROTEIN 3"/>
    <property type="match status" value="1"/>
</dbReference>
<keyword evidence="2" id="KW-0732">Signal</keyword>
<gene>
    <name evidence="4" type="ORF">LIZ65_15605</name>
</gene>
<evidence type="ECO:0000259" key="3">
    <source>
        <dbReference type="SMART" id="SM00460"/>
    </source>
</evidence>
<name>A0ABS8DKI5_9FIRM</name>
<feature type="region of interest" description="Disordered" evidence="1">
    <location>
        <begin position="430"/>
        <end position="467"/>
    </location>
</feature>
<evidence type="ECO:0000256" key="2">
    <source>
        <dbReference type="SAM" id="SignalP"/>
    </source>
</evidence>
<accession>A0ABS8DKI5</accession>
<dbReference type="PANTHER" id="PTHR46333:SF2">
    <property type="entry name" value="CYTOKINESIS PROTEIN 3"/>
    <property type="match status" value="1"/>
</dbReference>
<dbReference type="EMBL" id="JAJCIS010000014">
    <property type="protein sequence ID" value="MCB7388714.1"/>
    <property type="molecule type" value="Genomic_DNA"/>
</dbReference>
<dbReference type="SUPFAM" id="SSF54001">
    <property type="entry name" value="Cysteine proteinases"/>
    <property type="match status" value="1"/>
</dbReference>
<dbReference type="RefSeq" id="WP_066732911.1">
    <property type="nucleotide sequence ID" value="NZ_JAJCIQ010000014.1"/>
</dbReference>
<dbReference type="Proteomes" id="UP001299546">
    <property type="component" value="Unassembled WGS sequence"/>
</dbReference>
<proteinExistence type="predicted"/>
<dbReference type="PROSITE" id="PS51257">
    <property type="entry name" value="PROKAR_LIPOPROTEIN"/>
    <property type="match status" value="1"/>
</dbReference>
<keyword evidence="5" id="KW-1185">Reference proteome</keyword>
<sequence>MKRKRIISMLLCLAMLLSAAGCKKQEQTGTGADEETAKVSADKMASSIKDKYAKSETKEYQEGVTDIERDQPLEVQWGVDIKNDRFDDYTQLVEVFQDAELTQSIGTHFEWDEASKVLSITPPKAPAGTISNAELDKDTPGNDPVSYHLFDKGELKDWGNLPQYYLVQYVDTDTGETLEKPLVTVFTVKHELQSAPKVRMEINEEGLPTFTWDEVAGADTYYVMSMDYTEERGYYGNGWVQGITDETSWTPEEATHLRTYDVSEAERSEDYIIEQYGEGTEAIPKERASDTYYCVIAASDDGTSAVSNTFSLEEIARKVPYTEEVKMSLDEEGSNYAQSFDSMPAYKWVTMCDGTLVQKLINYDFDKAKVKKETWAQYENPDMSDLETKELDILNVPYTIDGTGYTGVVKLEEFDEKTWEAELDKVRERQEKLRNRGGSRQPDVETAAEDNEDSATNKESVEVQESGDKISANCALSEYLAANMLSGNAKIDLSRFPESADQEYLADAWMEAVYQNPLILGAKSASIAKNGKLLLVEYDTDTETMHKKQEAIRNEVESVIGEIITDDMSDVDKEFAINEYLCASAEYDMDALANAEENDFVTVDEEFSDSFTPYGILINKKGVCASYAGSLKLLADAAGLESIVVTGYLDGTVPHAWNKVNVDGQWQIVDSTNNDNEFISNALLNLSNQAADKVLVEDDLYLLNSVIKDYEATTEDKEYYRVNQKYFDTGSVTGPLAEQLKTEGTAVLRTDYNLDDVMFNQIGQAAAQEAGSSELYGYYWLGVIYLTEDSSNVE</sequence>
<reference evidence="4 5" key="1">
    <citation type="submission" date="2021-10" db="EMBL/GenBank/DDBJ databases">
        <title>Collection of gut derived symbiotic bacterial strains cultured from healthy donors.</title>
        <authorList>
            <person name="Lin H."/>
            <person name="Littmann E."/>
            <person name="Kohout C."/>
            <person name="Pamer E.G."/>
        </authorList>
    </citation>
    <scope>NUCLEOTIDE SEQUENCE [LARGE SCALE GENOMIC DNA]</scope>
    <source>
        <strain evidence="4 5">DFI.1.165</strain>
    </source>
</reference>
<dbReference type="SMART" id="SM00460">
    <property type="entry name" value="TGc"/>
    <property type="match status" value="1"/>
</dbReference>
<protein>
    <submittedName>
        <fullName evidence="4">Transglutaminase-like domain-containing protein</fullName>
    </submittedName>
</protein>
<dbReference type="Gene3D" id="3.10.620.30">
    <property type="match status" value="1"/>
</dbReference>
<dbReference type="InterPro" id="IPR052557">
    <property type="entry name" value="CAP/Cytokinesis_protein"/>
</dbReference>